<dbReference type="Pfam" id="PF01370">
    <property type="entry name" value="Epimerase"/>
    <property type="match status" value="1"/>
</dbReference>
<dbReference type="RefSeq" id="WP_065975208.1">
    <property type="nucleotide sequence ID" value="NZ_LWRY01000012.1"/>
</dbReference>
<protein>
    <recommendedName>
        <fullName evidence="2">NAD-dependent epimerase/dehydratase domain-containing protein</fullName>
    </recommendedName>
</protein>
<dbReference type="Gene3D" id="3.40.50.720">
    <property type="entry name" value="NAD(P)-binding Rossmann-like Domain"/>
    <property type="match status" value="1"/>
</dbReference>
<accession>A0A1C2IHV6</accession>
<sequence length="188" mass="19867">MRILVTGLAGFTGGFLQSELESQGHVVYGLQSDLLDVSTLTAEVQQQAPDAVIHLAGIAFVGHGEANDFYQANLLGSRNLLAALASAATPPQVVLLASSANVYGNATVAVITENTVAQYIENYSMDPMDRSPAGRTMLPATCRDRTGKHKGQPKPPPQPGRLISSLRPIPRAREGRVSSPRAALQAPL</sequence>
<evidence type="ECO:0000259" key="2">
    <source>
        <dbReference type="Pfam" id="PF01370"/>
    </source>
</evidence>
<organism evidence="3 4">
    <name type="scientific">Acidithiobacillus thiooxidans</name>
    <name type="common">Thiobacillus thiooxidans</name>
    <dbReference type="NCBI Taxonomy" id="930"/>
    <lineage>
        <taxon>Bacteria</taxon>
        <taxon>Pseudomonadati</taxon>
        <taxon>Pseudomonadota</taxon>
        <taxon>Acidithiobacillia</taxon>
        <taxon>Acidithiobacillales</taxon>
        <taxon>Acidithiobacillaceae</taxon>
        <taxon>Acidithiobacillus</taxon>
    </lineage>
</organism>
<dbReference type="Proteomes" id="UP000095008">
    <property type="component" value="Unassembled WGS sequence"/>
</dbReference>
<reference evidence="3" key="1">
    <citation type="journal article" date="2016" name="Int. J. Mol. Sci.">
        <title>Comparative genomics of the extreme acidophile Acidithiobacillus thiooxidans reveals intraspecific divergence and niche adaptation.</title>
        <authorList>
            <person name="Zhang X."/>
            <person name="Feng X."/>
            <person name="Tao J."/>
            <person name="Ma L."/>
            <person name="Xiao Y."/>
            <person name="Liang Y."/>
            <person name="Liu X."/>
            <person name="Yin H."/>
        </authorList>
    </citation>
    <scope>NUCLEOTIDE SEQUENCE [LARGE SCALE GENOMIC DNA]</scope>
    <source>
        <strain evidence="3">DXS-W</strain>
    </source>
</reference>
<proteinExistence type="predicted"/>
<evidence type="ECO:0000313" key="4">
    <source>
        <dbReference type="Proteomes" id="UP000095008"/>
    </source>
</evidence>
<evidence type="ECO:0000256" key="1">
    <source>
        <dbReference type="SAM" id="MobiDB-lite"/>
    </source>
</evidence>
<gene>
    <name evidence="3" type="ORF">A6M23_02115</name>
</gene>
<feature type="domain" description="NAD-dependent epimerase/dehydratase" evidence="2">
    <location>
        <begin position="3"/>
        <end position="115"/>
    </location>
</feature>
<comment type="caution">
    <text evidence="3">The sequence shown here is derived from an EMBL/GenBank/DDBJ whole genome shotgun (WGS) entry which is preliminary data.</text>
</comment>
<feature type="region of interest" description="Disordered" evidence="1">
    <location>
        <begin position="128"/>
        <end position="188"/>
    </location>
</feature>
<evidence type="ECO:0000313" key="3">
    <source>
        <dbReference type="EMBL" id="OCX75564.1"/>
    </source>
</evidence>
<dbReference type="OrthoDB" id="9801773at2"/>
<dbReference type="EMBL" id="LWRY01000012">
    <property type="protein sequence ID" value="OCX75564.1"/>
    <property type="molecule type" value="Genomic_DNA"/>
</dbReference>
<name>A0A1C2IHV6_ACITH</name>
<dbReference type="SUPFAM" id="SSF51735">
    <property type="entry name" value="NAD(P)-binding Rossmann-fold domains"/>
    <property type="match status" value="1"/>
</dbReference>
<dbReference type="AlphaFoldDB" id="A0A1C2IHV6"/>
<keyword evidence="4" id="KW-1185">Reference proteome</keyword>
<dbReference type="InterPro" id="IPR001509">
    <property type="entry name" value="Epimerase_deHydtase"/>
</dbReference>
<dbReference type="InterPro" id="IPR036291">
    <property type="entry name" value="NAD(P)-bd_dom_sf"/>
</dbReference>